<dbReference type="AlphaFoldDB" id="A0A5K7XCZ9"/>
<evidence type="ECO:0000256" key="5">
    <source>
        <dbReference type="ARBA" id="ARBA00022801"/>
    </source>
</evidence>
<evidence type="ECO:0000256" key="1">
    <source>
        <dbReference type="ARBA" id="ARBA00008343"/>
    </source>
</evidence>
<keyword evidence="7 12" id="KW-0411">Iron-sulfur</keyword>
<dbReference type="InterPro" id="IPR011257">
    <property type="entry name" value="DNA_glycosylase"/>
</dbReference>
<dbReference type="GO" id="GO:0046872">
    <property type="term" value="F:metal ion binding"/>
    <property type="evidence" value="ECO:0007669"/>
    <property type="project" value="UniProtKB-KW"/>
</dbReference>
<dbReference type="GO" id="GO:0051539">
    <property type="term" value="F:4 iron, 4 sulfur cluster binding"/>
    <property type="evidence" value="ECO:0007669"/>
    <property type="project" value="UniProtKB-UniRule"/>
</dbReference>
<evidence type="ECO:0000256" key="13">
    <source>
        <dbReference type="SAM" id="MobiDB-lite"/>
    </source>
</evidence>
<dbReference type="SMART" id="SM00525">
    <property type="entry name" value="FES"/>
    <property type="match status" value="1"/>
</dbReference>
<dbReference type="InterPro" id="IPR003651">
    <property type="entry name" value="Endonuclease3_FeS-loop_motif"/>
</dbReference>
<dbReference type="CDD" id="cd00056">
    <property type="entry name" value="ENDO3c"/>
    <property type="match status" value="1"/>
</dbReference>
<evidence type="ECO:0000256" key="7">
    <source>
        <dbReference type="ARBA" id="ARBA00023014"/>
    </source>
</evidence>
<dbReference type="SMART" id="SM00478">
    <property type="entry name" value="ENDO3c"/>
    <property type="match status" value="1"/>
</dbReference>
<dbReference type="HAMAP" id="MF_00942">
    <property type="entry name" value="Nth"/>
    <property type="match status" value="1"/>
</dbReference>
<dbReference type="Pfam" id="PF00633">
    <property type="entry name" value="HHH"/>
    <property type="match status" value="1"/>
</dbReference>
<evidence type="ECO:0000256" key="4">
    <source>
        <dbReference type="ARBA" id="ARBA00022763"/>
    </source>
</evidence>
<comment type="cofactor">
    <cofactor evidence="12">
        <name>[4Fe-4S] cluster</name>
        <dbReference type="ChEBI" id="CHEBI:49883"/>
    </cofactor>
    <text evidence="12">Binds 1 [4Fe-4S] cluster.</text>
</comment>
<organism evidence="15 16">
    <name type="scientific">Lacipirellula parvula</name>
    <dbReference type="NCBI Taxonomy" id="2650471"/>
    <lineage>
        <taxon>Bacteria</taxon>
        <taxon>Pseudomonadati</taxon>
        <taxon>Planctomycetota</taxon>
        <taxon>Planctomycetia</taxon>
        <taxon>Pirellulales</taxon>
        <taxon>Lacipirellulaceae</taxon>
        <taxon>Lacipirellula</taxon>
    </lineage>
</organism>
<keyword evidence="9 12" id="KW-0234">DNA repair</keyword>
<keyword evidence="15" id="KW-0540">Nuclease</keyword>
<evidence type="ECO:0000256" key="8">
    <source>
        <dbReference type="ARBA" id="ARBA00023125"/>
    </source>
</evidence>
<dbReference type="EC" id="4.2.99.18" evidence="12"/>
<gene>
    <name evidence="12" type="primary">nth</name>
    <name evidence="15" type="ORF">PLANPX_2303</name>
</gene>
<accession>A0A5K7XCZ9</accession>
<feature type="binding site" evidence="12">
    <location>
        <position position="212"/>
    </location>
    <ligand>
        <name>[4Fe-4S] cluster</name>
        <dbReference type="ChEBI" id="CHEBI:49883"/>
    </ligand>
</feature>
<dbReference type="Gene3D" id="1.10.1670.10">
    <property type="entry name" value="Helix-hairpin-Helix base-excision DNA repair enzymes (C-terminal)"/>
    <property type="match status" value="1"/>
</dbReference>
<keyword evidence="4 12" id="KW-0227">DNA damage</keyword>
<dbReference type="Proteomes" id="UP000326837">
    <property type="component" value="Chromosome"/>
</dbReference>
<comment type="function">
    <text evidence="12">DNA repair enzyme that has both DNA N-glycosylase activity and AP-lyase activity. The DNA N-glycosylase activity releases various damaged pyrimidines from DNA by cleaving the N-glycosidic bond, leaving an AP (apurinic/apyrimidinic) site. The AP-lyase activity cleaves the phosphodiester bond 3' to the AP site by a beta-elimination, leaving a 3'-terminal unsaturated sugar and a product with a terminal 5'-phosphate.</text>
</comment>
<keyword evidence="16" id="KW-1185">Reference proteome</keyword>
<dbReference type="PROSITE" id="PS01155">
    <property type="entry name" value="ENDONUCLEASE_III_2"/>
    <property type="match status" value="1"/>
</dbReference>
<evidence type="ECO:0000259" key="14">
    <source>
        <dbReference type="SMART" id="SM00478"/>
    </source>
</evidence>
<proteinExistence type="inferred from homology"/>
<comment type="similarity">
    <text evidence="1 12">Belongs to the Nth/MutY family.</text>
</comment>
<comment type="catalytic activity">
    <reaction evidence="12">
        <text>2'-deoxyribonucleotide-(2'-deoxyribose 5'-phosphate)-2'-deoxyribonucleotide-DNA = a 3'-end 2'-deoxyribonucleotide-(2,3-dehydro-2,3-deoxyribose 5'-phosphate)-DNA + a 5'-end 5'-phospho-2'-deoxyribonucleoside-DNA + H(+)</text>
        <dbReference type="Rhea" id="RHEA:66592"/>
        <dbReference type="Rhea" id="RHEA-COMP:13180"/>
        <dbReference type="Rhea" id="RHEA-COMP:16897"/>
        <dbReference type="Rhea" id="RHEA-COMP:17067"/>
        <dbReference type="ChEBI" id="CHEBI:15378"/>
        <dbReference type="ChEBI" id="CHEBI:136412"/>
        <dbReference type="ChEBI" id="CHEBI:157695"/>
        <dbReference type="ChEBI" id="CHEBI:167181"/>
        <dbReference type="EC" id="4.2.99.18"/>
    </reaction>
</comment>
<dbReference type="RefSeq" id="WP_152098612.1">
    <property type="nucleotide sequence ID" value="NZ_AP021861.1"/>
</dbReference>
<feature type="binding site" evidence="12">
    <location>
        <position position="222"/>
    </location>
    <ligand>
        <name>[4Fe-4S] cluster</name>
        <dbReference type="ChEBI" id="CHEBI:49883"/>
    </ligand>
</feature>
<feature type="domain" description="HhH-GPD" evidence="14">
    <location>
        <begin position="62"/>
        <end position="210"/>
    </location>
</feature>
<keyword evidence="5 12" id="KW-0378">Hydrolase</keyword>
<dbReference type="PIRSF" id="PIRSF001435">
    <property type="entry name" value="Nth"/>
    <property type="match status" value="1"/>
</dbReference>
<feature type="binding site" evidence="12">
    <location>
        <position position="228"/>
    </location>
    <ligand>
        <name>[4Fe-4S] cluster</name>
        <dbReference type="ChEBI" id="CHEBI:49883"/>
    </ligand>
</feature>
<dbReference type="PANTHER" id="PTHR10359">
    <property type="entry name" value="A/G-SPECIFIC ADENINE GLYCOSYLASE/ENDONUCLEASE III"/>
    <property type="match status" value="1"/>
</dbReference>
<keyword evidence="8 12" id="KW-0238">DNA-binding</keyword>
<dbReference type="GO" id="GO:0006285">
    <property type="term" value="P:base-excision repair, AP site formation"/>
    <property type="evidence" value="ECO:0007669"/>
    <property type="project" value="TreeGrafter"/>
</dbReference>
<evidence type="ECO:0000256" key="6">
    <source>
        <dbReference type="ARBA" id="ARBA00023004"/>
    </source>
</evidence>
<dbReference type="InterPro" id="IPR023170">
    <property type="entry name" value="HhH_base_excis_C"/>
</dbReference>
<evidence type="ECO:0000256" key="10">
    <source>
        <dbReference type="ARBA" id="ARBA00023239"/>
    </source>
</evidence>
<dbReference type="FunFam" id="1.10.1670.10:FF:000001">
    <property type="entry name" value="Endonuclease III"/>
    <property type="match status" value="1"/>
</dbReference>
<keyword evidence="11 12" id="KW-0326">Glycosidase</keyword>
<dbReference type="EMBL" id="AP021861">
    <property type="protein sequence ID" value="BBO32691.1"/>
    <property type="molecule type" value="Genomic_DNA"/>
</dbReference>
<dbReference type="Gene3D" id="1.10.340.30">
    <property type="entry name" value="Hypothetical protein, domain 2"/>
    <property type="match status" value="1"/>
</dbReference>
<reference evidence="16" key="1">
    <citation type="submission" date="2019-10" db="EMBL/GenBank/DDBJ databases">
        <title>Lacipirellula parvula gen. nov., sp. nov., representing a lineage of planctomycetes widespread in freshwater anoxic habitats, and description of the family Lacipirellulaceae.</title>
        <authorList>
            <person name="Dedysh S.N."/>
            <person name="Kulichevskaya I.S."/>
            <person name="Beletsky A.V."/>
            <person name="Rakitin A.L."/>
            <person name="Mardanov A.V."/>
            <person name="Ivanova A.A."/>
            <person name="Saltykova V.X."/>
            <person name="Rijpstra W.I.C."/>
            <person name="Sinninghe Damste J.S."/>
            <person name="Ravin N.V."/>
        </authorList>
    </citation>
    <scope>NUCLEOTIDE SEQUENCE [LARGE SCALE GENOMIC DNA]</scope>
    <source>
        <strain evidence="16">PX69</strain>
    </source>
</reference>
<dbReference type="PROSITE" id="PS00764">
    <property type="entry name" value="ENDONUCLEASE_III_1"/>
    <property type="match status" value="1"/>
</dbReference>
<evidence type="ECO:0000313" key="15">
    <source>
        <dbReference type="EMBL" id="BBO32691.1"/>
    </source>
</evidence>
<evidence type="ECO:0000256" key="12">
    <source>
        <dbReference type="HAMAP-Rule" id="MF_00942"/>
    </source>
</evidence>
<dbReference type="PANTHER" id="PTHR10359:SF18">
    <property type="entry name" value="ENDONUCLEASE III"/>
    <property type="match status" value="1"/>
</dbReference>
<keyword evidence="3 12" id="KW-0479">Metal-binding</keyword>
<dbReference type="GO" id="GO:0140078">
    <property type="term" value="F:class I DNA-(apurinic or apyrimidinic site) endonuclease activity"/>
    <property type="evidence" value="ECO:0007669"/>
    <property type="project" value="UniProtKB-EC"/>
</dbReference>
<feature type="binding site" evidence="12">
    <location>
        <position position="219"/>
    </location>
    <ligand>
        <name>[4Fe-4S] cluster</name>
        <dbReference type="ChEBI" id="CHEBI:49883"/>
    </ligand>
</feature>
<dbReference type="InterPro" id="IPR004035">
    <property type="entry name" value="Endouclease-III_FeS-bd_BS"/>
</dbReference>
<dbReference type="FunFam" id="1.10.340.30:FF:000001">
    <property type="entry name" value="Endonuclease III"/>
    <property type="match status" value="1"/>
</dbReference>
<dbReference type="Pfam" id="PF00730">
    <property type="entry name" value="HhH-GPD"/>
    <property type="match status" value="1"/>
</dbReference>
<keyword evidence="10 12" id="KW-0456">Lyase</keyword>
<dbReference type="InterPro" id="IPR005759">
    <property type="entry name" value="Nth"/>
</dbReference>
<evidence type="ECO:0000313" key="16">
    <source>
        <dbReference type="Proteomes" id="UP000326837"/>
    </source>
</evidence>
<evidence type="ECO:0000256" key="3">
    <source>
        <dbReference type="ARBA" id="ARBA00022723"/>
    </source>
</evidence>
<feature type="compositionally biased region" description="Low complexity" evidence="13">
    <location>
        <begin position="1"/>
        <end position="19"/>
    </location>
</feature>
<keyword evidence="2 12" id="KW-0004">4Fe-4S</keyword>
<evidence type="ECO:0000256" key="11">
    <source>
        <dbReference type="ARBA" id="ARBA00023295"/>
    </source>
</evidence>
<feature type="region of interest" description="Disordered" evidence="13">
    <location>
        <begin position="1"/>
        <end position="25"/>
    </location>
</feature>
<protein>
    <recommendedName>
        <fullName evidence="12">Endonuclease III</fullName>
        <ecNumber evidence="12">4.2.99.18</ecNumber>
    </recommendedName>
    <alternativeName>
        <fullName evidence="12">DNA-(apurinic or apyrimidinic site) lyase</fullName>
    </alternativeName>
</protein>
<dbReference type="GO" id="GO:0003677">
    <property type="term" value="F:DNA binding"/>
    <property type="evidence" value="ECO:0007669"/>
    <property type="project" value="UniProtKB-UniRule"/>
</dbReference>
<dbReference type="InterPro" id="IPR004036">
    <property type="entry name" value="Endonuclease-III-like_CS2"/>
</dbReference>
<dbReference type="InterPro" id="IPR003265">
    <property type="entry name" value="HhH-GPD_domain"/>
</dbReference>
<dbReference type="GO" id="GO:0019104">
    <property type="term" value="F:DNA N-glycosylase activity"/>
    <property type="evidence" value="ECO:0007669"/>
    <property type="project" value="UniProtKB-UniRule"/>
</dbReference>
<dbReference type="InterPro" id="IPR000445">
    <property type="entry name" value="HhH_motif"/>
</dbReference>
<evidence type="ECO:0000256" key="9">
    <source>
        <dbReference type="ARBA" id="ARBA00023204"/>
    </source>
</evidence>
<keyword evidence="15" id="KW-0255">Endonuclease</keyword>
<keyword evidence="6 12" id="KW-0408">Iron</keyword>
<dbReference type="NCBIfam" id="TIGR01083">
    <property type="entry name" value="nth"/>
    <property type="match status" value="1"/>
</dbReference>
<name>A0A5K7XCZ9_9BACT</name>
<sequence>MTGRKPAGSPPAAKKPPAAIGSHAEVKRRAGQVVRALNKEYPEVECALVHNSPFELLVATILSAQCTDARVNIVTPALFAKYPDPAAFAAAPLAGIEKAIQSTGFFRNKAKNIKAASTAIVDDHGGEVPETLNELVALAGVGRKTANVVLGVAFGQATGVVVDTHVGRLSRRLGLTANDDPVKVEADLMAIIPQTEWIDFSHRLIAHGRRVCIARKPKCDECTMLKFCPRIGLPAA</sequence>
<dbReference type="SUPFAM" id="SSF48150">
    <property type="entry name" value="DNA-glycosylase"/>
    <property type="match status" value="1"/>
</dbReference>
<dbReference type="KEGG" id="lpav:PLANPX_2303"/>
<evidence type="ECO:0000256" key="2">
    <source>
        <dbReference type="ARBA" id="ARBA00022485"/>
    </source>
</evidence>